<protein>
    <submittedName>
        <fullName evidence="1">SusD/RagB family nutrient-binding outer membrane lipoprotein</fullName>
    </submittedName>
</protein>
<keyword evidence="1" id="KW-0449">Lipoprotein</keyword>
<dbReference type="InterPro" id="IPR024302">
    <property type="entry name" value="SusD-like"/>
</dbReference>
<gene>
    <name evidence="1" type="ORF">F8C76_08455</name>
</gene>
<dbReference type="AlphaFoldDB" id="A0A6I1E1I6"/>
<organism evidence="1 2">
    <name type="scientific">Flagellimonas olearia</name>
    <dbReference type="NCBI Taxonomy" id="552546"/>
    <lineage>
        <taxon>Bacteria</taxon>
        <taxon>Pseudomonadati</taxon>
        <taxon>Bacteroidota</taxon>
        <taxon>Flavobacteriia</taxon>
        <taxon>Flavobacteriales</taxon>
        <taxon>Flavobacteriaceae</taxon>
        <taxon>Flagellimonas</taxon>
    </lineage>
</organism>
<dbReference type="Gene3D" id="1.25.40.390">
    <property type="match status" value="1"/>
</dbReference>
<dbReference type="Proteomes" id="UP000429785">
    <property type="component" value="Unassembled WGS sequence"/>
</dbReference>
<dbReference type="EMBL" id="WELG01000001">
    <property type="protein sequence ID" value="KAB7531508.1"/>
    <property type="molecule type" value="Genomic_DNA"/>
</dbReference>
<sequence>MKYLDKLVIVVLIMALGLGGCTNEFNDVNTNPKTLSVDQLDQSSYGYVFRGALFSGVYFGNIMPFLRGHGGFSDMYANYTAHTHPDFFSDRFVMHGEWLNVFWDGFYGSVAPKVKYAEDFAEENGLDIENAMMKVYKVYVYHKITDFWGPIPYSSFGNGEFSVPYDTQEDIYKDFFGELEEAVGILKSHSGEISFLGAQDVVFSGNVDQWLKLANTLRLRLALRVKYVEPELARTQAEIAVADGVIEDNSDNSYVHSAIPFVNNYNRMTPWSDFRMSADMESILKGYEDPRITDYFSPADNPDPSDDPVGMTFDWEGIRNGQSKSDKQSLGLNTNSSNMGPAYMIVGDKGPDWPLLRAAEAYFLRAEGALSGWNMGGSAESLYQEAVTKSLSEYGYDGNNLSGEDFVTSTNIPVGYDSASSAVSSVPVRFDAGGSEERQLEQIITQKWIALFPDSEEAWAERRRTGYPTLYNRLESDNPGISIDEIPSRVPYVGNEYNNNRDAVEEAANSLLGGPDNAVTKLWWDAKD</sequence>
<dbReference type="OrthoDB" id="725917at2"/>
<name>A0A6I1E1I6_9FLAO</name>
<accession>A0A6I1E1I6</accession>
<evidence type="ECO:0000313" key="1">
    <source>
        <dbReference type="EMBL" id="KAB7531508.1"/>
    </source>
</evidence>
<dbReference type="PROSITE" id="PS51257">
    <property type="entry name" value="PROKAR_LIPOPROTEIN"/>
    <property type="match status" value="1"/>
</dbReference>
<dbReference type="RefSeq" id="WP_152131278.1">
    <property type="nucleotide sequence ID" value="NZ_WELG01000001.1"/>
</dbReference>
<proteinExistence type="predicted"/>
<dbReference type="SUPFAM" id="SSF48452">
    <property type="entry name" value="TPR-like"/>
    <property type="match status" value="1"/>
</dbReference>
<dbReference type="Pfam" id="PF12741">
    <property type="entry name" value="SusD-like"/>
    <property type="match status" value="1"/>
</dbReference>
<reference evidence="1 2" key="1">
    <citation type="submission" date="2019-10" db="EMBL/GenBank/DDBJ databases">
        <title>Muricauda olearia CL-SS4 JCM15563 genome.</title>
        <authorList>
            <person name="Liu L."/>
        </authorList>
    </citation>
    <scope>NUCLEOTIDE SEQUENCE [LARGE SCALE GENOMIC DNA]</scope>
    <source>
        <strain evidence="1 2">CL-SS4</strain>
    </source>
</reference>
<comment type="caution">
    <text evidence="1">The sequence shown here is derived from an EMBL/GenBank/DDBJ whole genome shotgun (WGS) entry which is preliminary data.</text>
</comment>
<evidence type="ECO:0000313" key="2">
    <source>
        <dbReference type="Proteomes" id="UP000429785"/>
    </source>
</evidence>
<dbReference type="InterPro" id="IPR011990">
    <property type="entry name" value="TPR-like_helical_dom_sf"/>
</dbReference>